<comment type="caution">
    <text evidence="5">The sequence shown here is derived from an EMBL/GenBank/DDBJ whole genome shotgun (WGS) entry which is preliminary data.</text>
</comment>
<dbReference type="InterPro" id="IPR018490">
    <property type="entry name" value="cNMP-bd_dom_sf"/>
</dbReference>
<evidence type="ECO:0000256" key="1">
    <source>
        <dbReference type="ARBA" id="ARBA00023015"/>
    </source>
</evidence>
<dbReference type="Proteomes" id="UP000664288">
    <property type="component" value="Unassembled WGS sequence"/>
</dbReference>
<reference evidence="5 6" key="1">
    <citation type="submission" date="2021-03" db="EMBL/GenBank/DDBJ databases">
        <title>Whole genome sequence of Jiella sp. MQZ13P-4.</title>
        <authorList>
            <person name="Tuo L."/>
        </authorList>
    </citation>
    <scope>NUCLEOTIDE SEQUENCE [LARGE SCALE GENOMIC DNA]</scope>
    <source>
        <strain evidence="5 6">MQZ13P-4</strain>
    </source>
</reference>
<dbReference type="InterPro" id="IPR036388">
    <property type="entry name" value="WH-like_DNA-bd_sf"/>
</dbReference>
<dbReference type="InterPro" id="IPR012318">
    <property type="entry name" value="HTH_CRP"/>
</dbReference>
<evidence type="ECO:0000313" key="6">
    <source>
        <dbReference type="Proteomes" id="UP000664288"/>
    </source>
</evidence>
<dbReference type="SUPFAM" id="SSF46785">
    <property type="entry name" value="Winged helix' DNA-binding domain"/>
    <property type="match status" value="1"/>
</dbReference>
<organism evidence="5 6">
    <name type="scientific">Jiella sonneratiae</name>
    <dbReference type="NCBI Taxonomy" id="2816856"/>
    <lineage>
        <taxon>Bacteria</taxon>
        <taxon>Pseudomonadati</taxon>
        <taxon>Pseudomonadota</taxon>
        <taxon>Alphaproteobacteria</taxon>
        <taxon>Hyphomicrobiales</taxon>
        <taxon>Aurantimonadaceae</taxon>
        <taxon>Jiella</taxon>
    </lineage>
</organism>
<dbReference type="InterPro" id="IPR036390">
    <property type="entry name" value="WH_DNA-bd_sf"/>
</dbReference>
<dbReference type="Pfam" id="PF13545">
    <property type="entry name" value="HTH_Crp_2"/>
    <property type="match status" value="1"/>
</dbReference>
<evidence type="ECO:0000256" key="3">
    <source>
        <dbReference type="ARBA" id="ARBA00023163"/>
    </source>
</evidence>
<evidence type="ECO:0000313" key="5">
    <source>
        <dbReference type="EMBL" id="MBO0903025.1"/>
    </source>
</evidence>
<accession>A0ABS3J1L4</accession>
<dbReference type="SUPFAM" id="SSF51206">
    <property type="entry name" value="cAMP-binding domain-like"/>
    <property type="match status" value="1"/>
</dbReference>
<keyword evidence="6" id="KW-1185">Reference proteome</keyword>
<protein>
    <submittedName>
        <fullName evidence="5">Crp/Fnr family transcriptional regulator</fullName>
    </submittedName>
</protein>
<gene>
    <name evidence="5" type="ORF">J1C47_05185</name>
</gene>
<proteinExistence type="predicted"/>
<feature type="domain" description="HTH crp-type" evidence="4">
    <location>
        <begin position="151"/>
        <end position="217"/>
    </location>
</feature>
<name>A0ABS3J1L4_9HYPH</name>
<evidence type="ECO:0000259" key="4">
    <source>
        <dbReference type="Pfam" id="PF13545"/>
    </source>
</evidence>
<sequence length="242" mass="26620">MTGVSPQSIRNRLLLACTDEDLAAIAPGLVRIELARGENLVMAMHPIDAIYFPESCICSLVLTSKDGRQGEIGVFGNEGINDGSLLAGIDRVPHESFIQVPGICLKMPAERFQALCLERPGLYRLVQRWTHIMAVQVAQTAMVNVNYNVEERLARWLLMCHDRIDGDVIELTHDFLGTMLSVRRSTVTLSTHILEGAGIIRARRGRITIRNREALIAIADGAYGNAEAEYERLIGSPRSGAA</sequence>
<keyword evidence="3" id="KW-0804">Transcription</keyword>
<dbReference type="InterPro" id="IPR014710">
    <property type="entry name" value="RmlC-like_jellyroll"/>
</dbReference>
<keyword evidence="1" id="KW-0805">Transcription regulation</keyword>
<dbReference type="Gene3D" id="1.10.10.10">
    <property type="entry name" value="Winged helix-like DNA-binding domain superfamily/Winged helix DNA-binding domain"/>
    <property type="match status" value="1"/>
</dbReference>
<dbReference type="Gene3D" id="2.60.120.10">
    <property type="entry name" value="Jelly Rolls"/>
    <property type="match status" value="1"/>
</dbReference>
<dbReference type="EMBL" id="JAFMPY010000004">
    <property type="protein sequence ID" value="MBO0903025.1"/>
    <property type="molecule type" value="Genomic_DNA"/>
</dbReference>
<evidence type="ECO:0000256" key="2">
    <source>
        <dbReference type="ARBA" id="ARBA00023125"/>
    </source>
</evidence>
<keyword evidence="2" id="KW-0238">DNA-binding</keyword>